<feature type="compositionally biased region" description="Pro residues" evidence="1">
    <location>
        <begin position="244"/>
        <end position="280"/>
    </location>
</feature>
<feature type="transmembrane region" description="Helical" evidence="2">
    <location>
        <begin position="50"/>
        <end position="68"/>
    </location>
</feature>
<dbReference type="Proteomes" id="UP000677875">
    <property type="component" value="Unassembled WGS sequence"/>
</dbReference>
<name>A0A940XMN8_9ACTN</name>
<evidence type="ECO:0000256" key="1">
    <source>
        <dbReference type="SAM" id="MobiDB-lite"/>
    </source>
</evidence>
<accession>A0A940XMN8</accession>
<feature type="region of interest" description="Disordered" evidence="1">
    <location>
        <begin position="237"/>
        <end position="318"/>
    </location>
</feature>
<evidence type="ECO:0000256" key="2">
    <source>
        <dbReference type="SAM" id="Phobius"/>
    </source>
</evidence>
<evidence type="ECO:0000313" key="3">
    <source>
        <dbReference type="EMBL" id="MBQ0830377.1"/>
    </source>
</evidence>
<keyword evidence="4" id="KW-1185">Reference proteome</keyword>
<comment type="caution">
    <text evidence="3">The sequence shown here is derived from an EMBL/GenBank/DDBJ whole genome shotgun (WGS) entry which is preliminary data.</text>
</comment>
<keyword evidence="2" id="KW-0812">Transmembrane</keyword>
<sequence>MARAPGSWTGGGLTARDALRPKRLARAVFHPAWIPPSVDASVERLKRVRLIAGTVAALGVYTVFQGGFTFDEVLENMLTASAVLLFLTPLTVGVMLWVWRHGGPVRTLKVPLLNSAKLLLLFVGSIVLTVYLLKSAAGSPLLVLFLGPPALWMAVVVVRGAVHVSGNFFGTAGVHRCLPPLLATVTTWLIALFDLATGDLHGLSLTMGVVFILGAPVTVTSIALVEMGRLRRRHGIRLTRHPAAPRPPGTPSVPPQAPPYAPPRATPYPPSPPGRPPYGPGGPYGTGNPYAPPPRPHHPGNPYAPHPGNPYAPGPGGS</sequence>
<gene>
    <name evidence="3" type="ORF">J5Y05_28405</name>
</gene>
<dbReference type="RefSeq" id="WP_210876150.1">
    <property type="nucleotide sequence ID" value="NZ_JAGPNL010000010.1"/>
</dbReference>
<feature type="transmembrane region" description="Helical" evidence="2">
    <location>
        <begin position="80"/>
        <end position="99"/>
    </location>
</feature>
<organism evidence="3 4">
    <name type="scientific">Streptomyces tagetis</name>
    <dbReference type="NCBI Taxonomy" id="2820809"/>
    <lineage>
        <taxon>Bacteria</taxon>
        <taxon>Bacillati</taxon>
        <taxon>Actinomycetota</taxon>
        <taxon>Actinomycetes</taxon>
        <taxon>Kitasatosporales</taxon>
        <taxon>Streptomycetaceae</taxon>
        <taxon>Streptomyces</taxon>
    </lineage>
</organism>
<feature type="transmembrane region" description="Helical" evidence="2">
    <location>
        <begin position="174"/>
        <end position="193"/>
    </location>
</feature>
<keyword evidence="2" id="KW-1133">Transmembrane helix</keyword>
<protein>
    <submittedName>
        <fullName evidence="3">Uncharacterized protein</fullName>
    </submittedName>
</protein>
<feature type="compositionally biased region" description="Pro residues" evidence="1">
    <location>
        <begin position="302"/>
        <end position="318"/>
    </location>
</feature>
<evidence type="ECO:0000313" key="4">
    <source>
        <dbReference type="Proteomes" id="UP000677875"/>
    </source>
</evidence>
<keyword evidence="2" id="KW-0472">Membrane</keyword>
<dbReference type="AlphaFoldDB" id="A0A940XMN8"/>
<feature type="transmembrane region" description="Helical" evidence="2">
    <location>
        <begin position="205"/>
        <end position="225"/>
    </location>
</feature>
<feature type="transmembrane region" description="Helical" evidence="2">
    <location>
        <begin position="111"/>
        <end position="133"/>
    </location>
</feature>
<proteinExistence type="predicted"/>
<reference evidence="3" key="1">
    <citation type="submission" date="2021-04" db="EMBL/GenBank/DDBJ databases">
        <title>Genome seq and assembly of Streptomyces sp. RG38.</title>
        <authorList>
            <person name="Chhetri G."/>
        </authorList>
    </citation>
    <scope>NUCLEOTIDE SEQUENCE</scope>
    <source>
        <strain evidence="3">RG38</strain>
    </source>
</reference>
<dbReference type="EMBL" id="JAGPNL010000010">
    <property type="protein sequence ID" value="MBQ0830377.1"/>
    <property type="molecule type" value="Genomic_DNA"/>
</dbReference>
<feature type="transmembrane region" description="Helical" evidence="2">
    <location>
        <begin position="139"/>
        <end position="162"/>
    </location>
</feature>